<evidence type="ECO:0000313" key="1">
    <source>
        <dbReference type="EMBL" id="CAK7920686.1"/>
    </source>
</evidence>
<evidence type="ECO:0000313" key="2">
    <source>
        <dbReference type="Proteomes" id="UP001162060"/>
    </source>
</evidence>
<protein>
    <submittedName>
        <fullName evidence="1">Uncharacterized protein</fullName>
    </submittedName>
</protein>
<reference evidence="1" key="1">
    <citation type="submission" date="2024-01" db="EMBL/GenBank/DDBJ databases">
        <authorList>
            <person name="Webb A."/>
        </authorList>
    </citation>
    <scope>NUCLEOTIDE SEQUENCE</scope>
    <source>
        <strain evidence="1">Pm1</strain>
    </source>
</reference>
<dbReference type="EMBL" id="CAKLBY020000052">
    <property type="protein sequence ID" value="CAK7920686.1"/>
    <property type="molecule type" value="Genomic_DNA"/>
</dbReference>
<dbReference type="AlphaFoldDB" id="A0AAV1TJ88"/>
<comment type="caution">
    <text evidence="1">The sequence shown here is derived from an EMBL/GenBank/DDBJ whole genome shotgun (WGS) entry which is preliminary data.</text>
</comment>
<sequence>MKADIMTKPITVVQFQKLRTMLGIKAPRSSEASGSVVKETSRHDVSEKCSIAQPVWYGSIIPKVTGSIPVGRADSEETHDQN</sequence>
<proteinExistence type="predicted"/>
<organism evidence="1 2">
    <name type="scientific">Peronospora matthiolae</name>
    <dbReference type="NCBI Taxonomy" id="2874970"/>
    <lineage>
        <taxon>Eukaryota</taxon>
        <taxon>Sar</taxon>
        <taxon>Stramenopiles</taxon>
        <taxon>Oomycota</taxon>
        <taxon>Peronosporomycetes</taxon>
        <taxon>Peronosporales</taxon>
        <taxon>Peronosporaceae</taxon>
        <taxon>Peronospora</taxon>
    </lineage>
</organism>
<dbReference type="Proteomes" id="UP001162060">
    <property type="component" value="Unassembled WGS sequence"/>
</dbReference>
<name>A0AAV1TJ88_9STRA</name>
<gene>
    <name evidence="1" type="ORF">PM001_LOCUS6791</name>
</gene>
<accession>A0AAV1TJ88</accession>